<feature type="transmembrane region" description="Helical" evidence="9">
    <location>
        <begin position="278"/>
        <end position="300"/>
    </location>
</feature>
<feature type="transmembrane region" description="Helical" evidence="9">
    <location>
        <begin position="242"/>
        <end position="266"/>
    </location>
</feature>
<accession>B4LJP4</accession>
<dbReference type="KEGG" id="dvi:6625269"/>
<dbReference type="GO" id="GO:0051119">
    <property type="term" value="F:sugar transmembrane transporter activity"/>
    <property type="evidence" value="ECO:0007669"/>
    <property type="project" value="InterPro"/>
</dbReference>
<dbReference type="EMBL" id="CH940648">
    <property type="protein sequence ID" value="EDW60553.1"/>
    <property type="molecule type" value="Genomic_DNA"/>
</dbReference>
<evidence type="ECO:0000313" key="12">
    <source>
        <dbReference type="Proteomes" id="UP000008792"/>
    </source>
</evidence>
<evidence type="ECO:0000256" key="2">
    <source>
        <dbReference type="ARBA" id="ARBA00022475"/>
    </source>
</evidence>
<dbReference type="InterPro" id="IPR036259">
    <property type="entry name" value="MFS_trans_sf"/>
</dbReference>
<feature type="domain" description="Major facilitator superfamily (MFS) profile" evidence="10">
    <location>
        <begin position="9"/>
        <end position="428"/>
    </location>
</feature>
<feature type="transmembrane region" description="Helical" evidence="9">
    <location>
        <begin position="79"/>
        <end position="98"/>
    </location>
</feature>
<feature type="transmembrane region" description="Helical" evidence="9">
    <location>
        <begin position="337"/>
        <end position="361"/>
    </location>
</feature>
<dbReference type="Pfam" id="PF00083">
    <property type="entry name" value="Sugar_tr"/>
    <property type="match status" value="1"/>
</dbReference>
<feature type="transmembrane region" description="Helical" evidence="9">
    <location>
        <begin position="136"/>
        <end position="155"/>
    </location>
</feature>
<dbReference type="PROSITE" id="PS00216">
    <property type="entry name" value="SUGAR_TRANSPORT_1"/>
    <property type="match status" value="1"/>
</dbReference>
<dbReference type="eggNOG" id="KOG0254">
    <property type="taxonomic scope" value="Eukaryota"/>
</dbReference>
<dbReference type="Gene3D" id="1.20.1250.20">
    <property type="entry name" value="MFS general substrate transporter like domains"/>
    <property type="match status" value="1"/>
</dbReference>
<dbReference type="PRINTS" id="PR00171">
    <property type="entry name" value="SUGRTRNSPORT"/>
</dbReference>
<keyword evidence="2" id="KW-1003">Cell membrane</keyword>
<dbReference type="NCBIfam" id="TIGR00879">
    <property type="entry name" value="SP"/>
    <property type="match status" value="1"/>
</dbReference>
<dbReference type="HOGENOM" id="CLU_001265_30_5_1"/>
<keyword evidence="4 9" id="KW-1133">Transmembrane helix</keyword>
<dbReference type="InterPro" id="IPR050549">
    <property type="entry name" value="MFS_Trehalose_Transporter"/>
</dbReference>
<keyword evidence="5 9" id="KW-0472">Membrane</keyword>
<dbReference type="Proteomes" id="UP000008792">
    <property type="component" value="Unassembled WGS sequence"/>
</dbReference>
<comment type="similarity">
    <text evidence="7">Belongs to the major facilitator superfamily. Sugar transporter (TC 2.A.1.1) family. Trehalose transporter subfamily.</text>
</comment>
<dbReference type="SUPFAM" id="SSF103473">
    <property type="entry name" value="MFS general substrate transporter"/>
    <property type="match status" value="1"/>
</dbReference>
<dbReference type="OMA" id="KRFRGAM"/>
<dbReference type="PhylomeDB" id="B4LJP4"/>
<keyword evidence="12" id="KW-1185">Reference proteome</keyword>
<feature type="transmembrane region" description="Helical" evidence="9">
    <location>
        <begin position="405"/>
        <end position="424"/>
    </location>
</feature>
<keyword evidence="8" id="KW-0813">Transport</keyword>
<evidence type="ECO:0000256" key="6">
    <source>
        <dbReference type="ARBA" id="ARBA00023180"/>
    </source>
</evidence>
<dbReference type="InterPro" id="IPR003663">
    <property type="entry name" value="Sugar/inositol_transpt"/>
</dbReference>
<dbReference type="InterPro" id="IPR044775">
    <property type="entry name" value="MFS_ERD6/Tret1-like"/>
</dbReference>
<dbReference type="InterPro" id="IPR020846">
    <property type="entry name" value="MFS_dom"/>
</dbReference>
<evidence type="ECO:0000256" key="7">
    <source>
        <dbReference type="ARBA" id="ARBA00024348"/>
    </source>
</evidence>
<dbReference type="InParanoid" id="B4LJP4"/>
<evidence type="ECO:0000256" key="1">
    <source>
        <dbReference type="ARBA" id="ARBA00004651"/>
    </source>
</evidence>
<evidence type="ECO:0000313" key="11">
    <source>
        <dbReference type="EMBL" id="EDW60553.1"/>
    </source>
</evidence>
<dbReference type="PANTHER" id="PTHR48021">
    <property type="match status" value="1"/>
</dbReference>
<dbReference type="InterPro" id="IPR005828">
    <property type="entry name" value="MFS_sugar_transport-like"/>
</dbReference>
<organism evidence="11 12">
    <name type="scientific">Drosophila virilis</name>
    <name type="common">Fruit fly</name>
    <dbReference type="NCBI Taxonomy" id="7244"/>
    <lineage>
        <taxon>Eukaryota</taxon>
        <taxon>Metazoa</taxon>
        <taxon>Ecdysozoa</taxon>
        <taxon>Arthropoda</taxon>
        <taxon>Hexapoda</taxon>
        <taxon>Insecta</taxon>
        <taxon>Pterygota</taxon>
        <taxon>Neoptera</taxon>
        <taxon>Endopterygota</taxon>
        <taxon>Diptera</taxon>
        <taxon>Brachycera</taxon>
        <taxon>Muscomorpha</taxon>
        <taxon>Ephydroidea</taxon>
        <taxon>Drosophilidae</taxon>
        <taxon>Drosophila</taxon>
    </lineage>
</organism>
<comment type="subcellular location">
    <subcellularLocation>
        <location evidence="1">Cell membrane</location>
        <topology evidence="1">Multi-pass membrane protein</topology>
    </subcellularLocation>
</comment>
<dbReference type="PANTHER" id="PTHR48021:SF1">
    <property type="entry name" value="GH07001P-RELATED"/>
    <property type="match status" value="1"/>
</dbReference>
<evidence type="ECO:0000259" key="10">
    <source>
        <dbReference type="PROSITE" id="PS50850"/>
    </source>
</evidence>
<dbReference type="InterPro" id="IPR005829">
    <property type="entry name" value="Sugar_transporter_CS"/>
</dbReference>
<evidence type="ECO:0000256" key="5">
    <source>
        <dbReference type="ARBA" id="ARBA00023136"/>
    </source>
</evidence>
<keyword evidence="3 9" id="KW-0812">Transmembrane</keyword>
<evidence type="ECO:0000256" key="9">
    <source>
        <dbReference type="SAM" id="Phobius"/>
    </source>
</evidence>
<sequence>MGHIRQYCAGLLAAFGAFCLGTSLGWSGPVGHSVLAGEAFKFAPSLDEWSWAASLFTLGAACMCIPVGILTFRFGRKLIMLLLMLPCLLGWVCIIGAQRPFMLLIGRFILGASIGTFCLTVPIYTTEIAQVETRGVLGCFFQLMFALGILFSFVVGSLCTVFLLNILCAIFPAIFFLTFMWMPESPVYLVQKGKTEQAEKALNWLRGKDSDVSADMAAMNADSKKEKTNICKSLSRKVTIKGLCITIMLLLFQQFSGINGICFYVATIFEEAGTGLSPAISTIIIGVVGVVALIPAILFVDMAGRRIFLIVSGILMFLTTFIMGAYFKWLMEKKVGWLPMTAVCLFVFGLSMGFGPVPWLIMAEMFAEDVKPICGAIVATCSWLFAFCVTKVFPLCLRDLGPSTTFWGFCVISFLSIFFVIFVVPETKGKSLDQIQELLKG</sequence>
<dbReference type="PROSITE" id="PS00217">
    <property type="entry name" value="SUGAR_TRANSPORT_2"/>
    <property type="match status" value="1"/>
</dbReference>
<evidence type="ECO:0000256" key="3">
    <source>
        <dbReference type="ARBA" id="ARBA00022692"/>
    </source>
</evidence>
<name>B4LJP4_DROVI</name>
<keyword evidence="6" id="KW-0325">Glycoprotein</keyword>
<feature type="transmembrane region" description="Helical" evidence="9">
    <location>
        <begin position="104"/>
        <end position="124"/>
    </location>
</feature>
<dbReference type="OrthoDB" id="6612291at2759"/>
<evidence type="ECO:0000256" key="8">
    <source>
        <dbReference type="RuleBase" id="RU003346"/>
    </source>
</evidence>
<dbReference type="AlphaFoldDB" id="B4LJP4"/>
<dbReference type="FunCoup" id="B4LJP4">
    <property type="interactions" value="18"/>
</dbReference>
<evidence type="ECO:0000256" key="4">
    <source>
        <dbReference type="ARBA" id="ARBA00022989"/>
    </source>
</evidence>
<proteinExistence type="inferred from homology"/>
<dbReference type="PROSITE" id="PS50850">
    <property type="entry name" value="MFS"/>
    <property type="match status" value="1"/>
</dbReference>
<protein>
    <recommendedName>
        <fullName evidence="10">Major facilitator superfamily (MFS) profile domain-containing protein</fullName>
    </recommendedName>
</protein>
<dbReference type="FunFam" id="1.20.1250.20:FF:000055">
    <property type="entry name" value="Facilitated trehalose transporter Tret1-2 homolog"/>
    <property type="match status" value="1"/>
</dbReference>
<dbReference type="CDD" id="cd17358">
    <property type="entry name" value="MFS_GLUT6_8_Class3_like"/>
    <property type="match status" value="1"/>
</dbReference>
<feature type="transmembrane region" description="Helical" evidence="9">
    <location>
        <begin position="307"/>
        <end position="331"/>
    </location>
</feature>
<reference evidence="11 12" key="1">
    <citation type="journal article" date="2007" name="Nature">
        <title>Evolution of genes and genomes on the Drosophila phylogeny.</title>
        <authorList>
            <consortium name="Drosophila 12 Genomes Consortium"/>
            <person name="Clark A.G."/>
            <person name="Eisen M.B."/>
            <person name="Smith D.R."/>
            <person name="Bergman C.M."/>
            <person name="Oliver B."/>
            <person name="Markow T.A."/>
            <person name="Kaufman T.C."/>
            <person name="Kellis M."/>
            <person name="Gelbart W."/>
            <person name="Iyer V.N."/>
            <person name="Pollard D.A."/>
            <person name="Sackton T.B."/>
            <person name="Larracuente A.M."/>
            <person name="Singh N.D."/>
            <person name="Abad J.P."/>
            <person name="Abt D.N."/>
            <person name="Adryan B."/>
            <person name="Aguade M."/>
            <person name="Akashi H."/>
            <person name="Anderson W.W."/>
            <person name="Aquadro C.F."/>
            <person name="Ardell D.H."/>
            <person name="Arguello R."/>
            <person name="Artieri C.G."/>
            <person name="Barbash D.A."/>
            <person name="Barker D."/>
            <person name="Barsanti P."/>
            <person name="Batterham P."/>
            <person name="Batzoglou S."/>
            <person name="Begun D."/>
            <person name="Bhutkar A."/>
            <person name="Blanco E."/>
            <person name="Bosak S.A."/>
            <person name="Bradley R.K."/>
            <person name="Brand A.D."/>
            <person name="Brent M.R."/>
            <person name="Brooks A.N."/>
            <person name="Brown R.H."/>
            <person name="Butlin R.K."/>
            <person name="Caggese C."/>
            <person name="Calvi B.R."/>
            <person name="Bernardo de Carvalho A."/>
            <person name="Caspi A."/>
            <person name="Castrezana S."/>
            <person name="Celniker S.E."/>
            <person name="Chang J.L."/>
            <person name="Chapple C."/>
            <person name="Chatterji S."/>
            <person name="Chinwalla A."/>
            <person name="Civetta A."/>
            <person name="Clifton S.W."/>
            <person name="Comeron J.M."/>
            <person name="Costello J.C."/>
            <person name="Coyne J.A."/>
            <person name="Daub J."/>
            <person name="David R.G."/>
            <person name="Delcher A.L."/>
            <person name="Delehaunty K."/>
            <person name="Do C.B."/>
            <person name="Ebling H."/>
            <person name="Edwards K."/>
            <person name="Eickbush T."/>
            <person name="Evans J.D."/>
            <person name="Filipski A."/>
            <person name="Findeiss S."/>
            <person name="Freyhult E."/>
            <person name="Fulton L."/>
            <person name="Fulton R."/>
            <person name="Garcia A.C."/>
            <person name="Gardiner A."/>
            <person name="Garfield D.A."/>
            <person name="Garvin B.E."/>
            <person name="Gibson G."/>
            <person name="Gilbert D."/>
            <person name="Gnerre S."/>
            <person name="Godfrey J."/>
            <person name="Good R."/>
            <person name="Gotea V."/>
            <person name="Gravely B."/>
            <person name="Greenberg A.J."/>
            <person name="Griffiths-Jones S."/>
            <person name="Gross S."/>
            <person name="Guigo R."/>
            <person name="Gustafson E.A."/>
            <person name="Haerty W."/>
            <person name="Hahn M.W."/>
            <person name="Halligan D.L."/>
            <person name="Halpern A.L."/>
            <person name="Halter G.M."/>
            <person name="Han M.V."/>
            <person name="Heger A."/>
            <person name="Hillier L."/>
            <person name="Hinrichs A.S."/>
            <person name="Holmes I."/>
            <person name="Hoskins R.A."/>
            <person name="Hubisz M.J."/>
            <person name="Hultmark D."/>
            <person name="Huntley M.A."/>
            <person name="Jaffe D.B."/>
            <person name="Jagadeeshan S."/>
            <person name="Jeck W.R."/>
            <person name="Johnson J."/>
            <person name="Jones C.D."/>
            <person name="Jordan W.C."/>
            <person name="Karpen G.H."/>
            <person name="Kataoka E."/>
            <person name="Keightley P.D."/>
            <person name="Kheradpour P."/>
            <person name="Kirkness E.F."/>
            <person name="Koerich L.B."/>
            <person name="Kristiansen K."/>
            <person name="Kudrna D."/>
            <person name="Kulathinal R.J."/>
            <person name="Kumar S."/>
            <person name="Kwok R."/>
            <person name="Lander E."/>
            <person name="Langley C.H."/>
            <person name="Lapoint R."/>
            <person name="Lazzaro B.P."/>
            <person name="Lee S.J."/>
            <person name="Levesque L."/>
            <person name="Li R."/>
            <person name="Lin C.F."/>
            <person name="Lin M.F."/>
            <person name="Lindblad-Toh K."/>
            <person name="Llopart A."/>
            <person name="Long M."/>
            <person name="Low L."/>
            <person name="Lozovsky E."/>
            <person name="Lu J."/>
            <person name="Luo M."/>
            <person name="Machado C.A."/>
            <person name="Makalowski W."/>
            <person name="Marzo M."/>
            <person name="Matsuda M."/>
            <person name="Matzkin L."/>
            <person name="McAllister B."/>
            <person name="McBride C.S."/>
            <person name="McKernan B."/>
            <person name="McKernan K."/>
            <person name="Mendez-Lago M."/>
            <person name="Minx P."/>
            <person name="Mollenhauer M.U."/>
            <person name="Montooth K."/>
            <person name="Mount S.M."/>
            <person name="Mu X."/>
            <person name="Myers E."/>
            <person name="Negre B."/>
            <person name="Newfeld S."/>
            <person name="Nielsen R."/>
            <person name="Noor M.A."/>
            <person name="O'Grady P."/>
            <person name="Pachter L."/>
            <person name="Papaceit M."/>
            <person name="Parisi M.J."/>
            <person name="Parisi M."/>
            <person name="Parts L."/>
            <person name="Pedersen J.S."/>
            <person name="Pesole G."/>
            <person name="Phillippy A.M."/>
            <person name="Ponting C.P."/>
            <person name="Pop M."/>
            <person name="Porcelli D."/>
            <person name="Powell J.R."/>
            <person name="Prohaska S."/>
            <person name="Pruitt K."/>
            <person name="Puig M."/>
            <person name="Quesneville H."/>
            <person name="Ram K.R."/>
            <person name="Rand D."/>
            <person name="Rasmussen M.D."/>
            <person name="Reed L.K."/>
            <person name="Reenan R."/>
            <person name="Reily A."/>
            <person name="Remington K.A."/>
            <person name="Rieger T.T."/>
            <person name="Ritchie M.G."/>
            <person name="Robin C."/>
            <person name="Rogers Y.H."/>
            <person name="Rohde C."/>
            <person name="Rozas J."/>
            <person name="Rubenfield M.J."/>
            <person name="Ruiz A."/>
            <person name="Russo S."/>
            <person name="Salzberg S.L."/>
            <person name="Sanchez-Gracia A."/>
            <person name="Saranga D.J."/>
            <person name="Sato H."/>
            <person name="Schaeffer S.W."/>
            <person name="Schatz M.C."/>
            <person name="Schlenke T."/>
            <person name="Schwartz R."/>
            <person name="Segarra C."/>
            <person name="Singh R.S."/>
            <person name="Sirot L."/>
            <person name="Sirota M."/>
            <person name="Sisneros N.B."/>
            <person name="Smith C.D."/>
            <person name="Smith T.F."/>
            <person name="Spieth J."/>
            <person name="Stage D.E."/>
            <person name="Stark A."/>
            <person name="Stephan W."/>
            <person name="Strausberg R.L."/>
            <person name="Strempel S."/>
            <person name="Sturgill D."/>
            <person name="Sutton G."/>
            <person name="Sutton G.G."/>
            <person name="Tao W."/>
            <person name="Teichmann S."/>
            <person name="Tobari Y.N."/>
            <person name="Tomimura Y."/>
            <person name="Tsolas J.M."/>
            <person name="Valente V.L."/>
            <person name="Venter E."/>
            <person name="Venter J.C."/>
            <person name="Vicario S."/>
            <person name="Vieira F.G."/>
            <person name="Vilella A.J."/>
            <person name="Villasante A."/>
            <person name="Walenz B."/>
            <person name="Wang J."/>
            <person name="Wasserman M."/>
            <person name="Watts T."/>
            <person name="Wilson D."/>
            <person name="Wilson R.K."/>
            <person name="Wing R.A."/>
            <person name="Wolfner M.F."/>
            <person name="Wong A."/>
            <person name="Wong G.K."/>
            <person name="Wu C.I."/>
            <person name="Wu G."/>
            <person name="Yamamoto D."/>
            <person name="Yang H.P."/>
            <person name="Yang S.P."/>
            <person name="Yorke J.A."/>
            <person name="Yoshida K."/>
            <person name="Zdobnov E."/>
            <person name="Zhang P."/>
            <person name="Zhang Y."/>
            <person name="Zimin A.V."/>
            <person name="Baldwin J."/>
            <person name="Abdouelleil A."/>
            <person name="Abdulkadir J."/>
            <person name="Abebe A."/>
            <person name="Abera B."/>
            <person name="Abreu J."/>
            <person name="Acer S.C."/>
            <person name="Aftuck L."/>
            <person name="Alexander A."/>
            <person name="An P."/>
            <person name="Anderson E."/>
            <person name="Anderson S."/>
            <person name="Arachi H."/>
            <person name="Azer M."/>
            <person name="Bachantsang P."/>
            <person name="Barry A."/>
            <person name="Bayul T."/>
            <person name="Berlin A."/>
            <person name="Bessette D."/>
            <person name="Bloom T."/>
            <person name="Blye J."/>
            <person name="Boguslavskiy L."/>
            <person name="Bonnet C."/>
            <person name="Boukhgalter B."/>
            <person name="Bourzgui I."/>
            <person name="Brown A."/>
            <person name="Cahill P."/>
            <person name="Channer S."/>
            <person name="Cheshatsang Y."/>
            <person name="Chuda L."/>
            <person name="Citroen M."/>
            <person name="Collymore A."/>
            <person name="Cooke P."/>
            <person name="Costello M."/>
            <person name="D'Aco K."/>
            <person name="Daza R."/>
            <person name="De Haan G."/>
            <person name="DeGray S."/>
            <person name="DeMaso C."/>
            <person name="Dhargay N."/>
            <person name="Dooley K."/>
            <person name="Dooley E."/>
            <person name="Doricent M."/>
            <person name="Dorje P."/>
            <person name="Dorjee K."/>
            <person name="Dupes A."/>
            <person name="Elong R."/>
            <person name="Falk J."/>
            <person name="Farina A."/>
            <person name="Faro S."/>
            <person name="Ferguson D."/>
            <person name="Fisher S."/>
            <person name="Foley C.D."/>
            <person name="Franke A."/>
            <person name="Friedrich D."/>
            <person name="Gadbois L."/>
            <person name="Gearin G."/>
            <person name="Gearin C.R."/>
            <person name="Giannoukos G."/>
            <person name="Goode T."/>
            <person name="Graham J."/>
            <person name="Grandbois E."/>
            <person name="Grewal S."/>
            <person name="Gyaltsen K."/>
            <person name="Hafez N."/>
            <person name="Hagos B."/>
            <person name="Hall J."/>
            <person name="Henson C."/>
            <person name="Hollinger A."/>
            <person name="Honan T."/>
            <person name="Huard M.D."/>
            <person name="Hughes L."/>
            <person name="Hurhula B."/>
            <person name="Husby M.E."/>
            <person name="Kamat A."/>
            <person name="Kanga B."/>
            <person name="Kashin S."/>
            <person name="Khazanovich D."/>
            <person name="Kisner P."/>
            <person name="Lance K."/>
            <person name="Lara M."/>
            <person name="Lee W."/>
            <person name="Lennon N."/>
            <person name="Letendre F."/>
            <person name="LeVine R."/>
            <person name="Lipovsky A."/>
            <person name="Liu X."/>
            <person name="Liu J."/>
            <person name="Liu S."/>
            <person name="Lokyitsang T."/>
            <person name="Lokyitsang Y."/>
            <person name="Lubonja R."/>
            <person name="Lui A."/>
            <person name="MacDonald P."/>
            <person name="Magnisalis V."/>
            <person name="Maru K."/>
            <person name="Matthews C."/>
            <person name="McCusker W."/>
            <person name="McDonough S."/>
            <person name="Mehta T."/>
            <person name="Meldrim J."/>
            <person name="Meneus L."/>
            <person name="Mihai O."/>
            <person name="Mihalev A."/>
            <person name="Mihova T."/>
            <person name="Mittelman R."/>
            <person name="Mlenga V."/>
            <person name="Montmayeur A."/>
            <person name="Mulrain L."/>
            <person name="Navidi A."/>
            <person name="Naylor J."/>
            <person name="Negash T."/>
            <person name="Nguyen T."/>
            <person name="Nguyen N."/>
            <person name="Nicol R."/>
            <person name="Norbu C."/>
            <person name="Norbu N."/>
            <person name="Novod N."/>
            <person name="O'Neill B."/>
            <person name="Osman S."/>
            <person name="Markiewicz E."/>
            <person name="Oyono O.L."/>
            <person name="Patti C."/>
            <person name="Phunkhang P."/>
            <person name="Pierre F."/>
            <person name="Priest M."/>
            <person name="Raghuraman S."/>
            <person name="Rege F."/>
            <person name="Reyes R."/>
            <person name="Rise C."/>
            <person name="Rogov P."/>
            <person name="Ross K."/>
            <person name="Ryan E."/>
            <person name="Settipalli S."/>
            <person name="Shea T."/>
            <person name="Sherpa N."/>
            <person name="Shi L."/>
            <person name="Shih D."/>
            <person name="Sparrow T."/>
            <person name="Spaulding J."/>
            <person name="Stalker J."/>
            <person name="Stange-Thomann N."/>
            <person name="Stavropoulos S."/>
            <person name="Stone C."/>
            <person name="Strader C."/>
            <person name="Tesfaye S."/>
            <person name="Thomson T."/>
            <person name="Thoulutsang Y."/>
            <person name="Thoulutsang D."/>
            <person name="Topham K."/>
            <person name="Topping I."/>
            <person name="Tsamla T."/>
            <person name="Vassiliev H."/>
            <person name="Vo A."/>
            <person name="Wangchuk T."/>
            <person name="Wangdi T."/>
            <person name="Weiand M."/>
            <person name="Wilkinson J."/>
            <person name="Wilson A."/>
            <person name="Yadav S."/>
            <person name="Young G."/>
            <person name="Yu Q."/>
            <person name="Zembek L."/>
            <person name="Zhong D."/>
            <person name="Zimmer A."/>
            <person name="Zwirko Z."/>
            <person name="Jaffe D.B."/>
            <person name="Alvarez P."/>
            <person name="Brockman W."/>
            <person name="Butler J."/>
            <person name="Chin C."/>
            <person name="Gnerre S."/>
            <person name="Grabherr M."/>
            <person name="Kleber M."/>
            <person name="Mauceli E."/>
            <person name="MacCallum I."/>
        </authorList>
    </citation>
    <scope>NUCLEOTIDE SEQUENCE [LARGE SCALE GENOMIC DNA]</scope>
    <source>
        <strain evidence="12">Tucson 15010-1051.87</strain>
    </source>
</reference>
<feature type="transmembrane region" description="Helical" evidence="9">
    <location>
        <begin position="373"/>
        <end position="393"/>
    </location>
</feature>
<feature type="transmembrane region" description="Helical" evidence="9">
    <location>
        <begin position="161"/>
        <end position="182"/>
    </location>
</feature>
<dbReference type="GO" id="GO:0005886">
    <property type="term" value="C:plasma membrane"/>
    <property type="evidence" value="ECO:0007669"/>
    <property type="project" value="UniProtKB-SubCell"/>
</dbReference>
<feature type="transmembrane region" description="Helical" evidence="9">
    <location>
        <begin position="49"/>
        <end position="72"/>
    </location>
</feature>
<gene>
    <name evidence="11" type="primary">Dvir\GJ20795</name>
    <name evidence="11" type="ORF">Dvir_GJ20795</name>
</gene>